<gene>
    <name evidence="1" type="ORF">F383_25008</name>
</gene>
<sequence>MHIHIIILTSPSQLLCSYTNNGFIKADNSLHHRSGYSYALTPSAQSTHRTYLVIGKFHKCIS</sequence>
<proteinExistence type="predicted"/>
<protein>
    <submittedName>
        <fullName evidence="1">Zinc finger protein</fullName>
    </submittedName>
</protein>
<evidence type="ECO:0000313" key="1">
    <source>
        <dbReference type="EMBL" id="KHG19359.1"/>
    </source>
</evidence>
<keyword evidence="2" id="KW-1185">Reference proteome</keyword>
<evidence type="ECO:0000313" key="2">
    <source>
        <dbReference type="Proteomes" id="UP000032142"/>
    </source>
</evidence>
<accession>A0A0B0P5H2</accession>
<dbReference type="EMBL" id="KN412845">
    <property type="protein sequence ID" value="KHG19359.1"/>
    <property type="molecule type" value="Genomic_DNA"/>
</dbReference>
<dbReference type="AlphaFoldDB" id="A0A0B0P5H2"/>
<reference evidence="2" key="1">
    <citation type="submission" date="2014-09" db="EMBL/GenBank/DDBJ databases">
        <authorList>
            <person name="Mudge J."/>
            <person name="Ramaraj T."/>
            <person name="Lindquist I.E."/>
            <person name="Bharti A.K."/>
            <person name="Sundararajan A."/>
            <person name="Cameron C.T."/>
            <person name="Woodward J.E."/>
            <person name="May G.D."/>
            <person name="Brubaker C."/>
            <person name="Broadhvest J."/>
            <person name="Wilkins T.A."/>
        </authorList>
    </citation>
    <scope>NUCLEOTIDE SEQUENCE</scope>
    <source>
        <strain evidence="2">cv. AKA8401</strain>
    </source>
</reference>
<name>A0A0B0P5H2_GOSAR</name>
<dbReference type="Proteomes" id="UP000032142">
    <property type="component" value="Unassembled WGS sequence"/>
</dbReference>
<organism evidence="1 2">
    <name type="scientific">Gossypium arboreum</name>
    <name type="common">Tree cotton</name>
    <name type="synonym">Gossypium nanking</name>
    <dbReference type="NCBI Taxonomy" id="29729"/>
    <lineage>
        <taxon>Eukaryota</taxon>
        <taxon>Viridiplantae</taxon>
        <taxon>Streptophyta</taxon>
        <taxon>Embryophyta</taxon>
        <taxon>Tracheophyta</taxon>
        <taxon>Spermatophyta</taxon>
        <taxon>Magnoliopsida</taxon>
        <taxon>eudicotyledons</taxon>
        <taxon>Gunneridae</taxon>
        <taxon>Pentapetalae</taxon>
        <taxon>rosids</taxon>
        <taxon>malvids</taxon>
        <taxon>Malvales</taxon>
        <taxon>Malvaceae</taxon>
        <taxon>Malvoideae</taxon>
        <taxon>Gossypium</taxon>
    </lineage>
</organism>